<protein>
    <submittedName>
        <fullName evidence="1">Uncharacterized protein</fullName>
    </submittedName>
</protein>
<reference evidence="1 2" key="1">
    <citation type="journal article" date="2006" name="Proc. Natl. Acad. Sci. U.S.A.">
        <title>Evolution of sensory complexity recorded in a myxobacterial genome.</title>
        <authorList>
            <person name="Goldman B.S."/>
            <person name="Nierman W.C."/>
            <person name="Kaiser D."/>
            <person name="Slater S.C."/>
            <person name="Durkin A.S."/>
            <person name="Eisen J.A."/>
            <person name="Ronning C.M."/>
            <person name="Barbazuk W.B."/>
            <person name="Blanchard M."/>
            <person name="Field C."/>
            <person name="Halling C."/>
            <person name="Hinkle G."/>
            <person name="Iartchuk O."/>
            <person name="Kim H.S."/>
            <person name="Mackenzie C."/>
            <person name="Madupu R."/>
            <person name="Miller N."/>
            <person name="Shvartsbeyn A."/>
            <person name="Sullivan S.A."/>
            <person name="Vaudin M."/>
            <person name="Wiegand R."/>
            <person name="Kaplan H.B."/>
        </authorList>
    </citation>
    <scope>NUCLEOTIDE SEQUENCE [LARGE SCALE GENOMIC DNA]</scope>
    <source>
        <strain evidence="2">DK1622</strain>
    </source>
</reference>
<dbReference type="Proteomes" id="UP000002402">
    <property type="component" value="Chromosome"/>
</dbReference>
<dbReference type="HOGENOM" id="CLU_3292827_0_0_7"/>
<evidence type="ECO:0000313" key="1">
    <source>
        <dbReference type="EMBL" id="ABF89306.1"/>
    </source>
</evidence>
<accession>Q1CXF3</accession>
<dbReference type="EMBL" id="CP000113">
    <property type="protein sequence ID" value="ABF89306.1"/>
    <property type="molecule type" value="Genomic_DNA"/>
</dbReference>
<keyword evidence="2" id="KW-1185">Reference proteome</keyword>
<evidence type="ECO:0000313" key="2">
    <source>
        <dbReference type="Proteomes" id="UP000002402"/>
    </source>
</evidence>
<sequence>MNPTDVVSLTLAAVEAGEEEALADDVSRMAKQGLSSGGYPDALSV</sequence>
<dbReference type="KEGG" id="mxa:MXAN_6803"/>
<dbReference type="EnsemblBacteria" id="ABF89306">
    <property type="protein sequence ID" value="ABF89306"/>
    <property type="gene ID" value="MXAN_6803"/>
</dbReference>
<dbReference type="AlphaFoldDB" id="Q1CXF3"/>
<gene>
    <name evidence="1" type="ordered locus">MXAN_6803</name>
</gene>
<name>Q1CXF3_MYXXD</name>
<organism evidence="1 2">
    <name type="scientific">Myxococcus xanthus (strain DK1622)</name>
    <dbReference type="NCBI Taxonomy" id="246197"/>
    <lineage>
        <taxon>Bacteria</taxon>
        <taxon>Pseudomonadati</taxon>
        <taxon>Myxococcota</taxon>
        <taxon>Myxococcia</taxon>
        <taxon>Myxococcales</taxon>
        <taxon>Cystobacterineae</taxon>
        <taxon>Myxococcaceae</taxon>
        <taxon>Myxococcus</taxon>
    </lineage>
</organism>
<proteinExistence type="predicted"/>
<dbReference type="STRING" id="246197.MXAN_6803"/>